<name>A0A6P1DYU0_9GAMM</name>
<sequence length="520" mass="60027">MTRLKLPIGIQTFSKLREDGCYYVDKTPLMLKLVEEGTHYFLSRPRRFGKSLLIDTLAELFAGNEPLFRGLYAHERWDWTRRAPVIRLSFAEGVLHSAEALDQRIHGMLREQMQRLGITTEDDSIVGRFIELIRQAHALNGERVVVLVDEYDKPILDNLTRPEIAREMRDGLRNLYSVIKGQDAHIRFAFLTGVSKFSKVSIFSGLNNLNDITVDAEYSALCGYTEHDLETVFAPEVEGLDRDEIRRWYNGYNWTGESVYNPFDVLLLFQKRQFRPWWFETGTPSFLVEVLTRRHQYVPRLGQQIVLESLLSRFDVDDMPSEALLFQSGYLTIDRAEWTGERYLYHLRYPNLEVRMGLTEQLLYALTARSEETGEHLYRLRQYLAANDFSSLTGAIEALFAGIPSDWYRNNPIAQYEGYYASVFYAAFAALGLDVHPEDASNQGRLDMALRFNAQVYLFEFKVVDREPEGRALEQIKARGYANKYRAEGLPIHLIGVEFSRERRAVVGFEVETLTAGAID</sequence>
<dbReference type="PANTHER" id="PTHR34825:SF1">
    <property type="entry name" value="AAA-ATPASE-LIKE DOMAIN-CONTAINING PROTEIN"/>
    <property type="match status" value="1"/>
</dbReference>
<dbReference type="AlphaFoldDB" id="A0A6P1DYU0"/>
<keyword evidence="3" id="KW-1185">Reference proteome</keyword>
<proteinExistence type="predicted"/>
<dbReference type="InterPro" id="IPR018631">
    <property type="entry name" value="AAA-ATPase-like_dom"/>
</dbReference>
<dbReference type="Proteomes" id="UP000471640">
    <property type="component" value="Unassembled WGS sequence"/>
</dbReference>
<evidence type="ECO:0000313" key="2">
    <source>
        <dbReference type="EMBL" id="NEX21886.1"/>
    </source>
</evidence>
<dbReference type="PANTHER" id="PTHR34825">
    <property type="entry name" value="CONSERVED PROTEIN, WITH A WEAK D-GALACTARATE DEHYDRATASE/ALTRONATE HYDROLASE DOMAIN"/>
    <property type="match status" value="1"/>
</dbReference>
<dbReference type="Pfam" id="PF08011">
    <property type="entry name" value="PDDEXK_9"/>
    <property type="match status" value="1"/>
</dbReference>
<dbReference type="GO" id="GO:0005524">
    <property type="term" value="F:ATP binding"/>
    <property type="evidence" value="ECO:0007669"/>
    <property type="project" value="UniProtKB-KW"/>
</dbReference>
<reference evidence="3" key="1">
    <citation type="journal article" date="2020" name="Microbiol. Resour. Announc.">
        <title>Draft Genome Sequences of Thiorhodococcus mannitoliphagus and Thiorhodococcus minor, Purple Sulfur Photosynthetic Bacteria in the Gammaproteobacterial Family Chromatiaceae.</title>
        <authorList>
            <person name="Aviles F.A."/>
            <person name="Meyer T.E."/>
            <person name="Kyndt J.A."/>
        </authorList>
    </citation>
    <scope>NUCLEOTIDE SEQUENCE [LARGE SCALE GENOMIC DNA]</scope>
    <source>
        <strain evidence="3">DSM 18266</strain>
    </source>
</reference>
<dbReference type="EMBL" id="JAAIJR010000073">
    <property type="protein sequence ID" value="NEX21886.1"/>
    <property type="molecule type" value="Genomic_DNA"/>
</dbReference>
<comment type="caution">
    <text evidence="2">The sequence shown here is derived from an EMBL/GenBank/DDBJ whole genome shotgun (WGS) entry which is preliminary data.</text>
</comment>
<protein>
    <submittedName>
        <fullName evidence="2">ATP-binding protein</fullName>
    </submittedName>
</protein>
<dbReference type="RefSeq" id="WP_164654989.1">
    <property type="nucleotide sequence ID" value="NZ_JAAIJR010000073.1"/>
</dbReference>
<gene>
    <name evidence="2" type="ORF">G3480_16490</name>
</gene>
<evidence type="ECO:0000313" key="3">
    <source>
        <dbReference type="Proteomes" id="UP000471640"/>
    </source>
</evidence>
<evidence type="ECO:0000259" key="1">
    <source>
        <dbReference type="Pfam" id="PF09820"/>
    </source>
</evidence>
<dbReference type="InterPro" id="IPR012547">
    <property type="entry name" value="PDDEXK_9"/>
</dbReference>
<dbReference type="Pfam" id="PF09820">
    <property type="entry name" value="AAA-ATPase_like"/>
    <property type="match status" value="1"/>
</dbReference>
<feature type="domain" description="AAA-ATPase-like" evidence="1">
    <location>
        <begin position="7"/>
        <end position="203"/>
    </location>
</feature>
<keyword evidence="2" id="KW-0067">ATP-binding</keyword>
<reference evidence="2 3" key="2">
    <citation type="submission" date="2020-02" db="EMBL/GenBank/DDBJ databases">
        <title>Genome sequences of Thiorhodococcus mannitoliphagus and Thiorhodococcus minor, purple sulfur photosynthetic bacteria in the gammaproteobacterial family, Chromatiaceae.</title>
        <authorList>
            <person name="Aviles F.A."/>
            <person name="Meyer T.E."/>
            <person name="Kyndt J.A."/>
        </authorList>
    </citation>
    <scope>NUCLEOTIDE SEQUENCE [LARGE SCALE GENOMIC DNA]</scope>
    <source>
        <strain evidence="2 3">DSM 18266</strain>
    </source>
</reference>
<organism evidence="2 3">
    <name type="scientific">Thiorhodococcus mannitoliphagus</name>
    <dbReference type="NCBI Taxonomy" id="329406"/>
    <lineage>
        <taxon>Bacteria</taxon>
        <taxon>Pseudomonadati</taxon>
        <taxon>Pseudomonadota</taxon>
        <taxon>Gammaproteobacteria</taxon>
        <taxon>Chromatiales</taxon>
        <taxon>Chromatiaceae</taxon>
        <taxon>Thiorhodococcus</taxon>
    </lineage>
</organism>
<accession>A0A6P1DYU0</accession>
<keyword evidence="2" id="KW-0547">Nucleotide-binding</keyword>